<dbReference type="GO" id="GO:0005886">
    <property type="term" value="C:plasma membrane"/>
    <property type="evidence" value="ECO:0007669"/>
    <property type="project" value="TreeGrafter"/>
</dbReference>
<dbReference type="GO" id="GO:0016485">
    <property type="term" value="P:protein processing"/>
    <property type="evidence" value="ECO:0007669"/>
    <property type="project" value="TreeGrafter"/>
</dbReference>
<feature type="transmembrane region" description="Helical" evidence="9">
    <location>
        <begin position="12"/>
        <end position="33"/>
    </location>
</feature>
<evidence type="ECO:0000313" key="13">
    <source>
        <dbReference type="Proteomes" id="UP000008068"/>
    </source>
</evidence>
<proteinExistence type="inferred from homology"/>
<keyword evidence="5" id="KW-0378">Hydrolase</keyword>
<evidence type="ECO:0008006" key="14">
    <source>
        <dbReference type="Google" id="ProtNLM"/>
    </source>
</evidence>
<evidence type="ECO:0000256" key="2">
    <source>
        <dbReference type="ARBA" id="ARBA00007357"/>
    </source>
</evidence>
<evidence type="ECO:0000256" key="4">
    <source>
        <dbReference type="ARBA" id="ARBA00022723"/>
    </source>
</evidence>
<evidence type="ECO:0000256" key="7">
    <source>
        <dbReference type="ARBA" id="ARBA00023049"/>
    </source>
</evidence>
<evidence type="ECO:0000256" key="6">
    <source>
        <dbReference type="ARBA" id="ARBA00022833"/>
    </source>
</evidence>
<dbReference type="Gene3D" id="3.40.390.10">
    <property type="entry name" value="Collagenase (Catalytic Domain)"/>
    <property type="match status" value="3"/>
</dbReference>
<keyword evidence="3" id="KW-0645">Protease</keyword>
<dbReference type="AlphaFoldDB" id="G0P626"/>
<protein>
    <recommendedName>
        <fullName evidence="14">Peptidase M13 C-terminal domain-containing protein</fullName>
    </recommendedName>
</protein>
<evidence type="ECO:0000256" key="8">
    <source>
        <dbReference type="SAM" id="MobiDB-lite"/>
    </source>
</evidence>
<keyword evidence="6" id="KW-0862">Zinc</keyword>
<dbReference type="SUPFAM" id="SSF55486">
    <property type="entry name" value="Metalloproteases ('zincins'), catalytic domain"/>
    <property type="match status" value="1"/>
</dbReference>
<reference evidence="13" key="1">
    <citation type="submission" date="2011-07" db="EMBL/GenBank/DDBJ databases">
        <authorList>
            <consortium name="Caenorhabditis brenneri Sequencing and Analysis Consortium"/>
            <person name="Wilson R.K."/>
        </authorList>
    </citation>
    <scope>NUCLEOTIDE SEQUENCE [LARGE SCALE GENOMIC DNA]</scope>
    <source>
        <strain evidence="13">PB2801</strain>
    </source>
</reference>
<dbReference type="OrthoDB" id="5873741at2759"/>
<keyword evidence="4" id="KW-0479">Metal-binding</keyword>
<dbReference type="PANTHER" id="PTHR11733:SF7">
    <property type="entry name" value="NEPRILYSIN METALLOPEPTIDASE FAMILY-RELATED"/>
    <property type="match status" value="1"/>
</dbReference>
<sequence>MSAKGKKCSNPLLPLVIFLVIIIVAILAAFIILRSGDLHTIGSREPLVASETKENTTTTTSTINTKEVTKKAQTPTSTTELTTTTYQTTTVTTPVTTSRPPIPTVPPRNVCESPECITLAHQLHNWADPSVDPCVDFYKSACGKYNEHTVVDGTRESKKTIIMKRLIKDMLSNMARLGQNVFGLFEFSPQFTPVLLVKPVVSREFDGHKIGKIVMELINITGALPGQDTIDKDYRDFLALETELRKYPNELSFGTTEWHELKTQIPSVNFDRILESLMNENRKKTLGTKMKDRKLVYKNDLFFGSDGNLESIIQNTPKRTLANFLIFNFIARSMDDIVLEKDAAVARSCEQEVIKHLPQASLRVFVRNYFDKENLKIVSEMIEETKQNFIETIQESTWLHIETKKNAILKIEKMKTMVGYPEEFETAGALDKTFEALNVSPADSYYTIIRKIRRFDVEQMMEYVALETPLDPSVNIFSVNAFYNALENSLAILVPFLDDPLFDFTYPKYAKIAGTGNVLSHEMGHGFDTFGKYIDENGEGKERWNSEDSEEYTRKEECLKDQYSNYDDPDFGRRNHCAPRDLSPVGAAKTRIHPTDSFRVNGVFSNMKAFAEVFDCPVGSPMNPEKKCELF</sequence>
<gene>
    <name evidence="12" type="ORF">CAEBREN_14207</name>
</gene>
<evidence type="ECO:0000259" key="10">
    <source>
        <dbReference type="Pfam" id="PF01431"/>
    </source>
</evidence>
<dbReference type="InterPro" id="IPR024079">
    <property type="entry name" value="MetalloPept_cat_dom_sf"/>
</dbReference>
<evidence type="ECO:0000313" key="12">
    <source>
        <dbReference type="EMBL" id="EGT46174.1"/>
    </source>
</evidence>
<dbReference type="PROSITE" id="PS51885">
    <property type="entry name" value="NEPRILYSIN"/>
    <property type="match status" value="1"/>
</dbReference>
<feature type="compositionally biased region" description="Low complexity" evidence="8">
    <location>
        <begin position="86"/>
        <end position="99"/>
    </location>
</feature>
<dbReference type="InterPro" id="IPR000718">
    <property type="entry name" value="Peptidase_M13"/>
</dbReference>
<dbReference type="InParanoid" id="G0P626"/>
<dbReference type="GO" id="GO:0046872">
    <property type="term" value="F:metal ion binding"/>
    <property type="evidence" value="ECO:0007669"/>
    <property type="project" value="UniProtKB-KW"/>
</dbReference>
<dbReference type="HOGENOM" id="CLU_006187_5_0_1"/>
<evidence type="ECO:0000256" key="3">
    <source>
        <dbReference type="ARBA" id="ARBA00022670"/>
    </source>
</evidence>
<accession>G0P626</accession>
<feature type="domain" description="Peptidase M13 N-terminal" evidence="11">
    <location>
        <begin position="218"/>
        <end position="421"/>
    </location>
</feature>
<feature type="domain" description="Peptidase M13 C-terminal" evidence="10">
    <location>
        <begin position="588"/>
        <end position="630"/>
    </location>
</feature>
<keyword evidence="13" id="KW-1185">Reference proteome</keyword>
<keyword evidence="9" id="KW-1133">Transmembrane helix</keyword>
<keyword evidence="9" id="KW-0472">Membrane</keyword>
<evidence type="ECO:0000256" key="1">
    <source>
        <dbReference type="ARBA" id="ARBA00001947"/>
    </source>
</evidence>
<feature type="region of interest" description="Disordered" evidence="8">
    <location>
        <begin position="86"/>
        <end position="106"/>
    </location>
</feature>
<keyword evidence="9" id="KW-0812">Transmembrane</keyword>
<evidence type="ECO:0000256" key="9">
    <source>
        <dbReference type="SAM" id="Phobius"/>
    </source>
</evidence>
<comment type="similarity">
    <text evidence="2">Belongs to the peptidase M13 family.</text>
</comment>
<dbReference type="EMBL" id="GL380092">
    <property type="protein sequence ID" value="EGT46174.1"/>
    <property type="molecule type" value="Genomic_DNA"/>
</dbReference>
<organism evidence="13">
    <name type="scientific">Caenorhabditis brenneri</name>
    <name type="common">Nematode worm</name>
    <dbReference type="NCBI Taxonomy" id="135651"/>
    <lineage>
        <taxon>Eukaryota</taxon>
        <taxon>Metazoa</taxon>
        <taxon>Ecdysozoa</taxon>
        <taxon>Nematoda</taxon>
        <taxon>Chromadorea</taxon>
        <taxon>Rhabditida</taxon>
        <taxon>Rhabditina</taxon>
        <taxon>Rhabditomorpha</taxon>
        <taxon>Rhabditoidea</taxon>
        <taxon>Rhabditidae</taxon>
        <taxon>Peloderinae</taxon>
        <taxon>Caenorhabditis</taxon>
    </lineage>
</organism>
<dbReference type="Pfam" id="PF05649">
    <property type="entry name" value="Peptidase_M13_N"/>
    <property type="match status" value="1"/>
</dbReference>
<keyword evidence="7" id="KW-0482">Metalloprotease</keyword>
<dbReference type="Pfam" id="PF01431">
    <property type="entry name" value="Peptidase_M13"/>
    <property type="match status" value="2"/>
</dbReference>
<dbReference type="OMA" id="TTEWHEL"/>
<dbReference type="GO" id="GO:0004222">
    <property type="term" value="F:metalloendopeptidase activity"/>
    <property type="evidence" value="ECO:0007669"/>
    <property type="project" value="InterPro"/>
</dbReference>
<evidence type="ECO:0000259" key="11">
    <source>
        <dbReference type="Pfam" id="PF05649"/>
    </source>
</evidence>
<dbReference type="eggNOG" id="KOG3624">
    <property type="taxonomic scope" value="Eukaryota"/>
</dbReference>
<dbReference type="InterPro" id="IPR008753">
    <property type="entry name" value="Peptidase_M13_N"/>
</dbReference>
<dbReference type="InterPro" id="IPR018497">
    <property type="entry name" value="Peptidase_M13_C"/>
</dbReference>
<dbReference type="CDD" id="cd08662">
    <property type="entry name" value="M13"/>
    <property type="match status" value="1"/>
</dbReference>
<comment type="cofactor">
    <cofactor evidence="1">
        <name>Zn(2+)</name>
        <dbReference type="ChEBI" id="CHEBI:29105"/>
    </cofactor>
</comment>
<dbReference type="PANTHER" id="PTHR11733">
    <property type="entry name" value="ZINC METALLOPROTEASE FAMILY M13 NEPRILYSIN-RELATED"/>
    <property type="match status" value="1"/>
</dbReference>
<dbReference type="STRING" id="135651.G0P626"/>
<dbReference type="Proteomes" id="UP000008068">
    <property type="component" value="Unassembled WGS sequence"/>
</dbReference>
<feature type="domain" description="Peptidase M13 C-terminal" evidence="10">
    <location>
        <begin position="480"/>
        <end position="573"/>
    </location>
</feature>
<evidence type="ECO:0000256" key="5">
    <source>
        <dbReference type="ARBA" id="ARBA00022801"/>
    </source>
</evidence>
<name>G0P626_CAEBE</name>